<keyword evidence="4" id="KW-1133">Transmembrane helix</keyword>
<keyword evidence="2" id="KW-0328">Glycosyltransferase</keyword>
<dbReference type="OrthoDB" id="5835829at2759"/>
<gene>
    <name evidence="5" type="ORF">DGUA_6G011824</name>
</gene>
<evidence type="ECO:0000256" key="4">
    <source>
        <dbReference type="SAM" id="Phobius"/>
    </source>
</evidence>
<dbReference type="Proteomes" id="UP000268350">
    <property type="component" value="Unassembled WGS sequence"/>
</dbReference>
<keyword evidence="4" id="KW-0472">Membrane</keyword>
<evidence type="ECO:0000256" key="3">
    <source>
        <dbReference type="ARBA" id="ARBA00022679"/>
    </source>
</evidence>
<evidence type="ECO:0000256" key="2">
    <source>
        <dbReference type="ARBA" id="ARBA00022676"/>
    </source>
</evidence>
<dbReference type="FunFam" id="3.40.50.2000:FF:000144">
    <property type="entry name" value="UDP-glucuronosyltransferase"/>
    <property type="match status" value="1"/>
</dbReference>
<dbReference type="Gene3D" id="3.40.50.2000">
    <property type="entry name" value="Glycogen Phosphorylase B"/>
    <property type="match status" value="2"/>
</dbReference>
<organism evidence="5 6">
    <name type="scientific">Drosophila guanche</name>
    <name type="common">Fruit fly</name>
    <dbReference type="NCBI Taxonomy" id="7266"/>
    <lineage>
        <taxon>Eukaryota</taxon>
        <taxon>Metazoa</taxon>
        <taxon>Ecdysozoa</taxon>
        <taxon>Arthropoda</taxon>
        <taxon>Hexapoda</taxon>
        <taxon>Insecta</taxon>
        <taxon>Pterygota</taxon>
        <taxon>Neoptera</taxon>
        <taxon>Endopterygota</taxon>
        <taxon>Diptera</taxon>
        <taxon>Brachycera</taxon>
        <taxon>Muscomorpha</taxon>
        <taxon>Ephydroidea</taxon>
        <taxon>Drosophilidae</taxon>
        <taxon>Drosophila</taxon>
        <taxon>Sophophora</taxon>
    </lineage>
</organism>
<keyword evidence="4" id="KW-0812">Transmembrane</keyword>
<name>A0A3B0J9T2_DROGU</name>
<dbReference type="EMBL" id="OUUW01000004">
    <property type="protein sequence ID" value="SPP79044.1"/>
    <property type="molecule type" value="Genomic_DNA"/>
</dbReference>
<keyword evidence="3 5" id="KW-0808">Transferase</keyword>
<reference evidence="6" key="1">
    <citation type="submission" date="2018-01" db="EMBL/GenBank/DDBJ databases">
        <authorList>
            <person name="Alioto T."/>
            <person name="Alioto T."/>
        </authorList>
    </citation>
    <scope>NUCLEOTIDE SEQUENCE [LARGE SCALE GENOMIC DNA]</scope>
</reference>
<feature type="transmembrane region" description="Helical" evidence="4">
    <location>
        <begin position="35"/>
        <end position="58"/>
    </location>
</feature>
<dbReference type="InterPro" id="IPR002213">
    <property type="entry name" value="UDP_glucos_trans"/>
</dbReference>
<feature type="transmembrane region" description="Helical" evidence="4">
    <location>
        <begin position="502"/>
        <end position="525"/>
    </location>
</feature>
<sequence length="542" mass="60845">MFYFCQRRIALCVYFCLLITDNPQLKMIAKQRNKCLSLLLVISLTGTVSSLKILGMFAHPAISHFKFFHPIMRGLAEAGHSVDVVSPFPDKAPPAGYTDYKLPSSNLSDMIPMTEFERPLPFLFHYAEFYMLYAAGKDACNTTLHSEALATILKHPPGYYDVILMEYFNTDCLMSVAHVLQAPVIGMSSCALMPWHYERMGAPLIPSYISALFMGKSQQMSFAGRLGNWITVHSINLLYKMFSYSAADALVRQKFGPGLPSTREMVRNTSLMLLNQHFSLSGPKPLPPNIIEVGGVHLQPANPLPADLQQLLDKATKGVVLISWGSQLRASSLSEAKRDAMVRAIARLEQLVIWKWENETLPNKPENLHIMKWLPQRDLFAHPNVKLFLSHGGLMGTSEAVSSGVPMVGMPMYGDQSLNIESLVQRGMALRLDFHKLSEQTIYETITRALDPAFKVNALAVASAYNNRVQQPLETAIWWVEHVAETKGAPLVQPSAVHLSRFVYYSLDVYLLVISVLLLLFFGCLRLRRICKRQAVTKLKRQ</sequence>
<dbReference type="GO" id="GO:0008194">
    <property type="term" value="F:UDP-glycosyltransferase activity"/>
    <property type="evidence" value="ECO:0007669"/>
    <property type="project" value="InterPro"/>
</dbReference>
<dbReference type="Pfam" id="PF00201">
    <property type="entry name" value="UDPGT"/>
    <property type="match status" value="1"/>
</dbReference>
<dbReference type="FunFam" id="3.40.50.2000:FF:000050">
    <property type="entry name" value="UDP-glucuronosyltransferase"/>
    <property type="match status" value="1"/>
</dbReference>
<dbReference type="OMA" id="GLIRMCK"/>
<comment type="similarity">
    <text evidence="1">Belongs to the UDP-glycosyltransferase family.</text>
</comment>
<keyword evidence="6" id="KW-1185">Reference proteome</keyword>
<dbReference type="PANTHER" id="PTHR48043:SF114">
    <property type="entry name" value="IP04436P-RELATED"/>
    <property type="match status" value="1"/>
</dbReference>
<evidence type="ECO:0000256" key="1">
    <source>
        <dbReference type="ARBA" id="ARBA00009995"/>
    </source>
</evidence>
<evidence type="ECO:0000313" key="5">
    <source>
        <dbReference type="EMBL" id="SPP79044.1"/>
    </source>
</evidence>
<dbReference type="STRING" id="7266.A0A3B0J9T2"/>
<dbReference type="CDD" id="cd03784">
    <property type="entry name" value="GT1_Gtf-like"/>
    <property type="match status" value="1"/>
</dbReference>
<protein>
    <submittedName>
        <fullName evidence="5">Blast:UDP-glucuronosyltransferase 2B17</fullName>
    </submittedName>
</protein>
<dbReference type="SUPFAM" id="SSF53756">
    <property type="entry name" value="UDP-Glycosyltransferase/glycogen phosphorylase"/>
    <property type="match status" value="1"/>
</dbReference>
<proteinExistence type="inferred from homology"/>
<dbReference type="InterPro" id="IPR050271">
    <property type="entry name" value="UDP-glycosyltransferase"/>
</dbReference>
<dbReference type="AlphaFoldDB" id="A0A3B0J9T2"/>
<accession>A0A3B0J9T2</accession>
<evidence type="ECO:0000313" key="6">
    <source>
        <dbReference type="Proteomes" id="UP000268350"/>
    </source>
</evidence>
<dbReference type="PANTHER" id="PTHR48043">
    <property type="entry name" value="EG:EG0003.4 PROTEIN-RELATED"/>
    <property type="match status" value="1"/>
</dbReference>